<comment type="caution">
    <text evidence="2">The sequence shown here is derived from an EMBL/GenBank/DDBJ whole genome shotgun (WGS) entry which is preliminary data.</text>
</comment>
<protein>
    <submittedName>
        <fullName evidence="2">Glycoprotein 6-alpha-L-fucosyltransferase</fullName>
    </submittedName>
</protein>
<evidence type="ECO:0000259" key="1">
    <source>
        <dbReference type="Pfam" id="PF19745"/>
    </source>
</evidence>
<dbReference type="InterPro" id="IPR045573">
    <property type="entry name" value="Fut8_N_cat"/>
</dbReference>
<evidence type="ECO:0000313" key="3">
    <source>
        <dbReference type="Proteomes" id="UP000827284"/>
    </source>
</evidence>
<dbReference type="Proteomes" id="UP000827284">
    <property type="component" value="Unassembled WGS sequence"/>
</dbReference>
<dbReference type="GO" id="GO:0046921">
    <property type="term" value="F:alpha-(1-&gt;6)-fucosyltransferase activity"/>
    <property type="evidence" value="ECO:0007669"/>
    <property type="project" value="TreeGrafter"/>
</dbReference>
<dbReference type="Pfam" id="PF19745">
    <property type="entry name" value="FUT8_N_cat"/>
    <property type="match status" value="1"/>
</dbReference>
<reference evidence="2" key="1">
    <citation type="submission" date="2021-11" db="EMBL/GenBank/DDBJ databases">
        <authorList>
            <person name="Herlambang A."/>
            <person name="Guo Y."/>
            <person name="Takashima Y."/>
            <person name="Nishizawa T."/>
        </authorList>
    </citation>
    <scope>NUCLEOTIDE SEQUENCE</scope>
    <source>
        <strain evidence="2">E1425</strain>
    </source>
</reference>
<reference evidence="2" key="2">
    <citation type="journal article" date="2022" name="Microbiol. Resour. Announc.">
        <title>Whole-Genome Sequence of Entomortierella parvispora E1425, a Mucoromycotan Fungus Associated with Burkholderiaceae-Related Endosymbiotic Bacteria.</title>
        <authorList>
            <person name="Herlambang A."/>
            <person name="Guo Y."/>
            <person name="Takashima Y."/>
            <person name="Narisawa K."/>
            <person name="Ohta H."/>
            <person name="Nishizawa T."/>
        </authorList>
    </citation>
    <scope>NUCLEOTIDE SEQUENCE</scope>
    <source>
        <strain evidence="2">E1425</strain>
    </source>
</reference>
<feature type="domain" description="Alpha-(1,6)-fucosyltransferase N- and catalytic" evidence="1">
    <location>
        <begin position="159"/>
        <end position="322"/>
    </location>
</feature>
<dbReference type="PANTHER" id="PTHR13132:SF29">
    <property type="entry name" value="ALPHA-(1,6)-FUCOSYLTRANSFERASE"/>
    <property type="match status" value="1"/>
</dbReference>
<dbReference type="PANTHER" id="PTHR13132">
    <property type="entry name" value="ALPHA- 1,6 -FUCOSYLTRANSFERASE"/>
    <property type="match status" value="1"/>
</dbReference>
<organism evidence="2 3">
    <name type="scientific">Entomortierella parvispora</name>
    <dbReference type="NCBI Taxonomy" id="205924"/>
    <lineage>
        <taxon>Eukaryota</taxon>
        <taxon>Fungi</taxon>
        <taxon>Fungi incertae sedis</taxon>
        <taxon>Mucoromycota</taxon>
        <taxon>Mortierellomycotina</taxon>
        <taxon>Mortierellomycetes</taxon>
        <taxon>Mortierellales</taxon>
        <taxon>Mortierellaceae</taxon>
        <taxon>Entomortierella</taxon>
    </lineage>
</organism>
<accession>A0A9P3HDQ6</accession>
<dbReference type="AlphaFoldDB" id="A0A9P3HDQ6"/>
<gene>
    <name evidence="2" type="ORF">EMPS_07182</name>
</gene>
<dbReference type="Gene3D" id="3.40.50.11350">
    <property type="match status" value="1"/>
</dbReference>
<dbReference type="EMBL" id="BQFW01000009">
    <property type="protein sequence ID" value="GJJ74824.1"/>
    <property type="molecule type" value="Genomic_DNA"/>
</dbReference>
<sequence>MVIEGSNLGEKLDSFVQKKSRWMIDTLGAKGYERLTTYADKDRVALQHDLDELQNRCERFFSGAVNHNGFGGSWHSLGLGLAFGLHYDMTLLTPEQPRNFINMTTCTTEAMESVFAAHPPETNYTLWDSSTVNFKSIGPDVGNMLANETMIVEQYRPRGYFWWRSMLTYYATRPNAHMRQLIRDAPKFPTPCIAIHVRHSDKYWEAKLIDLPAYMKKAKKYKARTGISNIYLMTDDDAVIEATKDYPDFQFHYRKMQRTNQGWVADLQAGITREQQEINFLLDIHSAAQCQKLIVTYSSNVGRLIAEIAYAQQNKEPDVDSLDQKWKMDP</sequence>
<evidence type="ECO:0000313" key="2">
    <source>
        <dbReference type="EMBL" id="GJJ74824.1"/>
    </source>
</evidence>
<keyword evidence="3" id="KW-1185">Reference proteome</keyword>
<dbReference type="OrthoDB" id="2014825at2759"/>
<name>A0A9P3HDQ6_9FUNG</name>
<dbReference type="GO" id="GO:0006487">
    <property type="term" value="P:protein N-linked glycosylation"/>
    <property type="evidence" value="ECO:0007669"/>
    <property type="project" value="TreeGrafter"/>
</dbReference>
<proteinExistence type="predicted"/>